<evidence type="ECO:0000313" key="2">
    <source>
        <dbReference type="Proteomes" id="UP000831701"/>
    </source>
</evidence>
<organism evidence="1 2">
    <name type="scientific">Scortum barcoo</name>
    <name type="common">barcoo grunter</name>
    <dbReference type="NCBI Taxonomy" id="214431"/>
    <lineage>
        <taxon>Eukaryota</taxon>
        <taxon>Metazoa</taxon>
        <taxon>Chordata</taxon>
        <taxon>Craniata</taxon>
        <taxon>Vertebrata</taxon>
        <taxon>Euteleostomi</taxon>
        <taxon>Actinopterygii</taxon>
        <taxon>Neopterygii</taxon>
        <taxon>Teleostei</taxon>
        <taxon>Neoteleostei</taxon>
        <taxon>Acanthomorphata</taxon>
        <taxon>Eupercaria</taxon>
        <taxon>Centrarchiformes</taxon>
        <taxon>Terapontoidei</taxon>
        <taxon>Terapontidae</taxon>
        <taxon>Scortum</taxon>
    </lineage>
</organism>
<dbReference type="Proteomes" id="UP000831701">
    <property type="component" value="Chromosome 14"/>
</dbReference>
<name>A0ACB8W5G6_9TELE</name>
<reference evidence="1" key="1">
    <citation type="submission" date="2022-04" db="EMBL/GenBank/DDBJ databases">
        <title>Jade perch genome.</title>
        <authorList>
            <person name="Chao B."/>
        </authorList>
    </citation>
    <scope>NUCLEOTIDE SEQUENCE</scope>
    <source>
        <strain evidence="1">CB-2022</strain>
    </source>
</reference>
<dbReference type="EMBL" id="CM041544">
    <property type="protein sequence ID" value="KAI3363107.1"/>
    <property type="molecule type" value="Genomic_DNA"/>
</dbReference>
<comment type="caution">
    <text evidence="1">The sequence shown here is derived from an EMBL/GenBank/DDBJ whole genome shotgun (WGS) entry which is preliminary data.</text>
</comment>
<protein>
    <submittedName>
        <fullName evidence="1">Uncharacterized protein</fullName>
    </submittedName>
</protein>
<accession>A0ACB8W5G6</accession>
<keyword evidence="2" id="KW-1185">Reference proteome</keyword>
<gene>
    <name evidence="1" type="ORF">L3Q82_011753</name>
</gene>
<evidence type="ECO:0000313" key="1">
    <source>
        <dbReference type="EMBL" id="KAI3363107.1"/>
    </source>
</evidence>
<sequence>MPGWPPHADIDSIRHSKKGSSKCRRNGKVPTTTTLRNPRAAATKVGVRNVSLRVELLPECSKQADLTSGCLAVLACSDVCCTERLTDLYFDEGTGAKLPVHGLVLLRVCRPSSSPPRPPSLGSGNSSASPESAGDVALPLLRSQFQEQEQQRQRVRSPDASNAPSCSCRGALFSVAPLNPFALTIRNGRWSVFNKLFQKVNGLFPGCKKFKPEKISLIFGLNPLTYIKICAALDRCQGAARDLSGGTDDILLEASVDPSSACRGCVACELKDVLSPRSSGLTDEKVKAYLSLHPQMLDDFVLESVSAETLDRWLKRKTSSRPADDSSAKEVSRQYQDTNMQGVVYELNSYMEQRLDTGGDNKLLLYELCNIIKTATKADGFALYFLGECNNSLCMFTPTGAKDGPPSLIPSGPIAFGTTIAAHVAKTRKTLLVEDIMGDERFPDGTGQDSGIHVHSVLCLPILTAIGDLIAILELHRHWGKEPFNLSHQEVCRGLAKQTELNDFLLDVSNVADNFLPFLLFFQIYAKNLVNADRCALFQVDHNNKELYSDLFDIGEEKEGKPVFRKTKEIRFSIDKGIAGQVARTGEVLNIPDAYADPRFNREVDLKTGYTTRNILCMPIVSRGTVIGVVQMVNKLSGSAFTKTDENNFKMFAVFCALALHCANMYHRIRHSECIYRVTMEKLSYHSICTSEEWKTLTQLNLPAPIYKEIETFHFDISPFEEIWPAVFIYMVHNSCGKTSFELEKLCRFTMSVRKNYRRVPYHNWKHAVTVAHCMYAILQKTSGMFTELEKKGLLIACLCHDLDHRGYSNTYLQKFDHPLAALYSTSTMEQHHFSQTVSILQLEGHNIFSNLNSSEYEQVLEIIRKAIIATDLALYFNNHQQLSELLTSHALDLNNHSHRDRVIGLMMTACDLCSVTKKWQITRLTANDIYAEFWAEGDEMKKIGLQPIPMMDRDKKDEVPQGQVGFYNAVAIPCYTTLAELFPPSSPLLKACKENLGQWEKISRGEVEDVVPSRPCDSGPVKGFVAASRSTWNRITKYERLNLGDFLGIIVFHGQAPPVSFKRLYSIMFRALTVMSSSYKPKPGSFGSDIHQLLLAAEAGQRADILTYSSGHLGPRSLNQSQPHRGAKQSFWRTSQSQKESPNPLTHRQTHIKTLIHVKKKEMKESPSEFTTDLALVESEVLRSRQYQATGRSSHADRREGTTLPKIAHCSSDSLPVQPRPFFQKKSNSSFDLEGKQQFSLSQSDQQGLNNEAQLKAKQRFGRQVRAEQDLWHGVNVAEKHERKLQKELKKLSTQSWPSRDRLVVFSDVFDDVCRDLPVFGRILREIKSPNASLDSHGNGKVREMELRDAEEEVIRLEQQARKALEENKRVRNESQSVPAITGPEDSDMNNTSLSGQQVLGIAAGCSDTIQSKRLRLLNTWREIQQLEEELKEKPVSTVITTATERCIKDRKDLENNINMVLNREKASKAIRRYTL</sequence>
<proteinExistence type="predicted"/>